<protein>
    <submittedName>
        <fullName evidence="2">Fructosamine kinase family protein</fullName>
    </submittedName>
</protein>
<gene>
    <name evidence="2" type="ORF">Q8814_03535</name>
</gene>
<keyword evidence="1 2" id="KW-0418">Kinase</keyword>
<dbReference type="PIRSF" id="PIRSF006221">
    <property type="entry name" value="Ketosamine-3-kinase"/>
    <property type="match status" value="1"/>
</dbReference>
<dbReference type="Gene3D" id="1.10.510.10">
    <property type="entry name" value="Transferase(Phosphotransferase) domain 1"/>
    <property type="match status" value="1"/>
</dbReference>
<name>A0ABU7JMU3_9NOCA</name>
<dbReference type="Proteomes" id="UP001331936">
    <property type="component" value="Unassembled WGS sequence"/>
</dbReference>
<comment type="similarity">
    <text evidence="1">Belongs to the fructosamine kinase family.</text>
</comment>
<keyword evidence="3" id="KW-1185">Reference proteome</keyword>
<sequence>MSNRDVFRKQDPGAHPDFFRAEAAGLAWLADAGMPVPRVREVGAGHIVLDRITESPSGGDVAGRFGSCLARMHDAGAAGFGAAPDGYDGQLFIGRRPMSRTVHASWGEFYAVERVLPFVRIAVEAGSVTGRQLPDIERACDLIGGGALDDPEPPARLHGDLWNGNVLWSAHEVVLIDPAAHGGHRETDLAMLALFGCPHLDDILAGYEAAHPLRAGWRDRVPLHQLHPLAVHAAGYGAGYGRALHRAALATLELGGSR</sequence>
<evidence type="ECO:0000313" key="3">
    <source>
        <dbReference type="Proteomes" id="UP001331936"/>
    </source>
</evidence>
<evidence type="ECO:0000256" key="1">
    <source>
        <dbReference type="PIRNR" id="PIRNR006221"/>
    </source>
</evidence>
<dbReference type="RefSeq" id="WP_330150625.1">
    <property type="nucleotide sequence ID" value="NZ_JAUZMZ010000011.1"/>
</dbReference>
<dbReference type="Gene3D" id="3.30.200.20">
    <property type="entry name" value="Phosphorylase Kinase, domain 1"/>
    <property type="match status" value="1"/>
</dbReference>
<dbReference type="GO" id="GO:0016301">
    <property type="term" value="F:kinase activity"/>
    <property type="evidence" value="ECO:0007669"/>
    <property type="project" value="UniProtKB-KW"/>
</dbReference>
<comment type="caution">
    <text evidence="2">The sequence shown here is derived from an EMBL/GenBank/DDBJ whole genome shotgun (WGS) entry which is preliminary data.</text>
</comment>
<keyword evidence="1" id="KW-0808">Transferase</keyword>
<dbReference type="Pfam" id="PF03881">
    <property type="entry name" value="Fructosamin_kin"/>
    <property type="match status" value="1"/>
</dbReference>
<dbReference type="InterPro" id="IPR016477">
    <property type="entry name" value="Fructo-/Ketosamine-3-kinase"/>
</dbReference>
<dbReference type="EMBL" id="JAUZMZ010000011">
    <property type="protein sequence ID" value="MEE2031194.1"/>
    <property type="molecule type" value="Genomic_DNA"/>
</dbReference>
<dbReference type="SUPFAM" id="SSF56112">
    <property type="entry name" value="Protein kinase-like (PK-like)"/>
    <property type="match status" value="1"/>
</dbReference>
<dbReference type="InterPro" id="IPR011009">
    <property type="entry name" value="Kinase-like_dom_sf"/>
</dbReference>
<reference evidence="2 3" key="1">
    <citation type="submission" date="2023-08" db="EMBL/GenBank/DDBJ databases">
        <authorList>
            <person name="Girao M."/>
            <person name="Carvalho M.F."/>
        </authorList>
    </citation>
    <scope>NUCLEOTIDE SEQUENCE [LARGE SCALE GENOMIC DNA]</scope>
    <source>
        <strain evidence="2 3">CC-R104</strain>
    </source>
</reference>
<proteinExistence type="inferred from homology"/>
<dbReference type="Gene3D" id="1.20.1270.240">
    <property type="match status" value="1"/>
</dbReference>
<evidence type="ECO:0000313" key="2">
    <source>
        <dbReference type="EMBL" id="MEE2031194.1"/>
    </source>
</evidence>
<dbReference type="PANTHER" id="PTHR12149:SF8">
    <property type="entry name" value="PROTEIN-RIBULOSAMINE 3-KINASE"/>
    <property type="match status" value="1"/>
</dbReference>
<accession>A0ABU7JMU3</accession>
<dbReference type="PANTHER" id="PTHR12149">
    <property type="entry name" value="FRUCTOSAMINE 3 KINASE-RELATED PROTEIN"/>
    <property type="match status" value="1"/>
</dbReference>
<organism evidence="2 3">
    <name type="scientific">Rhodococcus chondri</name>
    <dbReference type="NCBI Taxonomy" id="3065941"/>
    <lineage>
        <taxon>Bacteria</taxon>
        <taxon>Bacillati</taxon>
        <taxon>Actinomycetota</taxon>
        <taxon>Actinomycetes</taxon>
        <taxon>Mycobacteriales</taxon>
        <taxon>Nocardiaceae</taxon>
        <taxon>Rhodococcus</taxon>
    </lineage>
</organism>